<comment type="catalytic activity">
    <reaction evidence="7">
        <text>XTP + H2O = XMP + diphosphate + H(+)</text>
        <dbReference type="Rhea" id="RHEA:28610"/>
        <dbReference type="ChEBI" id="CHEBI:15377"/>
        <dbReference type="ChEBI" id="CHEBI:15378"/>
        <dbReference type="ChEBI" id="CHEBI:33019"/>
        <dbReference type="ChEBI" id="CHEBI:57464"/>
        <dbReference type="ChEBI" id="CHEBI:61314"/>
        <dbReference type="EC" id="3.6.1.66"/>
    </reaction>
</comment>
<evidence type="ECO:0000256" key="8">
    <source>
        <dbReference type="RuleBase" id="RU003781"/>
    </source>
</evidence>
<sequence length="199" mass="21214">MSQPRRFTERKLVLASHNQGKAAEIAELLQPFDIEVISAASLGLPEPEETEDSFIGNARLKALAATRASKLPALADDSGLCVDALDGAPGIFSARWAGPSKDFGHAMDRVLKGIAGKPRGAHFVAALALAWPDDHCEVFEGKVYGTLADAPRGSRGFGYDPIFIPDGHAVTFGEMDPAKKHAMSHRAVAFRMLVDGCFG</sequence>
<dbReference type="InterPro" id="IPR002637">
    <property type="entry name" value="RdgB/HAM1"/>
</dbReference>
<dbReference type="Gene3D" id="3.90.950.10">
    <property type="match status" value="1"/>
</dbReference>
<keyword evidence="3 7" id="KW-0547">Nucleotide-binding</keyword>
<comment type="function">
    <text evidence="7">Pyrophosphatase that catalyzes the hydrolysis of nucleoside triphosphates to their monophosphate derivatives, with a high preference for the non-canonical purine nucleotides XTP (xanthosine triphosphate), dITP (deoxyinosine triphosphate) and ITP. Seems to function as a house-cleaning enzyme that removes non-canonical purine nucleotides from the nucleotide pool, thus preventing their incorporation into DNA/RNA and avoiding chromosomal lesions.</text>
</comment>
<dbReference type="CDD" id="cd00515">
    <property type="entry name" value="HAM1"/>
    <property type="match status" value="1"/>
</dbReference>
<feature type="binding site" evidence="7">
    <location>
        <position position="77"/>
    </location>
    <ligand>
        <name>Mg(2+)</name>
        <dbReference type="ChEBI" id="CHEBI:18420"/>
    </ligand>
</feature>
<evidence type="ECO:0000256" key="6">
    <source>
        <dbReference type="ARBA" id="ARBA00023080"/>
    </source>
</evidence>
<reference evidence="10" key="1">
    <citation type="submission" date="2023-08" db="EMBL/GenBank/DDBJ databases">
        <title>Rhodospirillaceae gen. nov., a novel taxon isolated from the Yangtze River Yuezi River estuary sludge.</title>
        <authorList>
            <person name="Ruan L."/>
        </authorList>
    </citation>
    <scope>NUCLEOTIDE SEQUENCE [LARGE SCALE GENOMIC DNA]</scope>
    <source>
        <strain evidence="10">R-7</strain>
    </source>
</reference>
<evidence type="ECO:0000313" key="9">
    <source>
        <dbReference type="EMBL" id="MDQ7249158.1"/>
    </source>
</evidence>
<dbReference type="EMBL" id="JAUYVI010000005">
    <property type="protein sequence ID" value="MDQ7249158.1"/>
    <property type="molecule type" value="Genomic_DNA"/>
</dbReference>
<dbReference type="HAMAP" id="MF_01405">
    <property type="entry name" value="Non_canon_purine_NTPase"/>
    <property type="match status" value="1"/>
</dbReference>
<gene>
    <name evidence="9" type="primary">rdgB</name>
    <name evidence="9" type="ORF">Q8A70_15835</name>
</gene>
<dbReference type="RefSeq" id="WP_379958031.1">
    <property type="nucleotide sequence ID" value="NZ_JAUYVI010000005.1"/>
</dbReference>
<keyword evidence="5 7" id="KW-0460">Magnesium</keyword>
<evidence type="ECO:0000256" key="1">
    <source>
        <dbReference type="ARBA" id="ARBA00008023"/>
    </source>
</evidence>
<dbReference type="InterPro" id="IPR020922">
    <property type="entry name" value="dITP/XTP_pyrophosphatase"/>
</dbReference>
<dbReference type="PANTHER" id="PTHR11067:SF9">
    <property type="entry name" value="INOSINE TRIPHOSPHATE PYROPHOSPHATASE"/>
    <property type="match status" value="1"/>
</dbReference>
<dbReference type="Proteomes" id="UP001230156">
    <property type="component" value="Unassembled WGS sequence"/>
</dbReference>
<dbReference type="SUPFAM" id="SSF52972">
    <property type="entry name" value="ITPase-like"/>
    <property type="match status" value="1"/>
</dbReference>
<evidence type="ECO:0000256" key="7">
    <source>
        <dbReference type="HAMAP-Rule" id="MF_01405"/>
    </source>
</evidence>
<name>A0ABU0YQW0_9PROT</name>
<dbReference type="PANTHER" id="PTHR11067">
    <property type="entry name" value="INOSINE TRIPHOSPHATE PYROPHOSPHATASE/HAM1 PROTEIN"/>
    <property type="match status" value="1"/>
</dbReference>
<feature type="binding site" evidence="7">
    <location>
        <position position="180"/>
    </location>
    <ligand>
        <name>substrate</name>
    </ligand>
</feature>
<evidence type="ECO:0000256" key="2">
    <source>
        <dbReference type="ARBA" id="ARBA00022723"/>
    </source>
</evidence>
<comment type="similarity">
    <text evidence="1 7 8">Belongs to the HAM1 NTPase family.</text>
</comment>
<evidence type="ECO:0000256" key="3">
    <source>
        <dbReference type="ARBA" id="ARBA00022741"/>
    </source>
</evidence>
<protein>
    <recommendedName>
        <fullName evidence="7">dITP/XTP pyrophosphatase</fullName>
        <ecNumber evidence="7">3.6.1.66</ecNumber>
    </recommendedName>
    <alternativeName>
        <fullName evidence="7">Non-canonical purine NTP pyrophosphatase</fullName>
    </alternativeName>
    <alternativeName>
        <fullName evidence="7">Non-standard purine NTP pyrophosphatase</fullName>
    </alternativeName>
    <alternativeName>
        <fullName evidence="7">Nucleoside-triphosphate diphosphatase</fullName>
    </alternativeName>
    <alternativeName>
        <fullName evidence="7">Nucleoside-triphosphate pyrophosphatase</fullName>
        <shortName evidence="7">NTPase</shortName>
    </alternativeName>
</protein>
<proteinExistence type="inferred from homology"/>
<comment type="subunit">
    <text evidence="7">Homodimer.</text>
</comment>
<keyword evidence="4 7" id="KW-0378">Hydrolase</keyword>
<comment type="catalytic activity">
    <reaction evidence="7">
        <text>dITP + H2O = dIMP + diphosphate + H(+)</text>
        <dbReference type="Rhea" id="RHEA:28342"/>
        <dbReference type="ChEBI" id="CHEBI:15377"/>
        <dbReference type="ChEBI" id="CHEBI:15378"/>
        <dbReference type="ChEBI" id="CHEBI:33019"/>
        <dbReference type="ChEBI" id="CHEBI:61194"/>
        <dbReference type="ChEBI" id="CHEBI:61382"/>
        <dbReference type="EC" id="3.6.1.66"/>
    </reaction>
</comment>
<dbReference type="EC" id="3.6.1.66" evidence="7"/>
<comment type="cofactor">
    <cofactor evidence="7">
        <name>Mg(2+)</name>
        <dbReference type="ChEBI" id="CHEBI:18420"/>
    </cofactor>
    <text evidence="7">Binds 1 Mg(2+) ion per subunit.</text>
</comment>
<dbReference type="NCBIfam" id="TIGR00042">
    <property type="entry name" value="RdgB/HAM1 family non-canonical purine NTP pyrophosphatase"/>
    <property type="match status" value="1"/>
</dbReference>
<accession>A0ABU0YQW0</accession>
<feature type="binding site" evidence="7">
    <location>
        <position position="78"/>
    </location>
    <ligand>
        <name>substrate</name>
    </ligand>
</feature>
<feature type="binding site" evidence="7">
    <location>
        <begin position="185"/>
        <end position="186"/>
    </location>
    <ligand>
        <name>substrate</name>
    </ligand>
</feature>
<comment type="caution">
    <text evidence="9">The sequence shown here is derived from an EMBL/GenBank/DDBJ whole genome shotgun (WGS) entry which is preliminary data.</text>
</comment>
<keyword evidence="10" id="KW-1185">Reference proteome</keyword>
<comment type="catalytic activity">
    <reaction evidence="7">
        <text>ITP + H2O = IMP + diphosphate + H(+)</text>
        <dbReference type="Rhea" id="RHEA:29399"/>
        <dbReference type="ChEBI" id="CHEBI:15377"/>
        <dbReference type="ChEBI" id="CHEBI:15378"/>
        <dbReference type="ChEBI" id="CHEBI:33019"/>
        <dbReference type="ChEBI" id="CHEBI:58053"/>
        <dbReference type="ChEBI" id="CHEBI:61402"/>
        <dbReference type="EC" id="3.6.1.66"/>
    </reaction>
</comment>
<organism evidence="9 10">
    <name type="scientific">Dongia sedimenti</name>
    <dbReference type="NCBI Taxonomy" id="3064282"/>
    <lineage>
        <taxon>Bacteria</taxon>
        <taxon>Pseudomonadati</taxon>
        <taxon>Pseudomonadota</taxon>
        <taxon>Alphaproteobacteria</taxon>
        <taxon>Rhodospirillales</taxon>
        <taxon>Dongiaceae</taxon>
        <taxon>Dongia</taxon>
    </lineage>
</organism>
<feature type="active site" description="Proton acceptor" evidence="7">
    <location>
        <position position="77"/>
    </location>
</feature>
<evidence type="ECO:0000313" key="10">
    <source>
        <dbReference type="Proteomes" id="UP001230156"/>
    </source>
</evidence>
<dbReference type="Pfam" id="PF01725">
    <property type="entry name" value="Ham1p_like"/>
    <property type="match status" value="1"/>
</dbReference>
<evidence type="ECO:0000256" key="4">
    <source>
        <dbReference type="ARBA" id="ARBA00022801"/>
    </source>
</evidence>
<keyword evidence="2 7" id="KW-0479">Metal-binding</keyword>
<feature type="binding site" evidence="7">
    <location>
        <begin position="157"/>
        <end position="160"/>
    </location>
    <ligand>
        <name>substrate</name>
    </ligand>
</feature>
<feature type="binding site" evidence="7">
    <location>
        <begin position="16"/>
        <end position="21"/>
    </location>
    <ligand>
        <name>substrate</name>
    </ligand>
</feature>
<dbReference type="InterPro" id="IPR029001">
    <property type="entry name" value="ITPase-like_fam"/>
</dbReference>
<evidence type="ECO:0000256" key="5">
    <source>
        <dbReference type="ARBA" id="ARBA00022842"/>
    </source>
</evidence>
<keyword evidence="6 7" id="KW-0546">Nucleotide metabolism</keyword>
<feature type="binding site" evidence="7">
    <location>
        <position position="48"/>
    </location>
    <ligand>
        <name>Mg(2+)</name>
        <dbReference type="ChEBI" id="CHEBI:18420"/>
    </ligand>
</feature>